<gene>
    <name evidence="20" type="primary">ND2</name>
</gene>
<dbReference type="Pfam" id="PF06444">
    <property type="entry name" value="NADH_dehy_S2_C"/>
    <property type="match status" value="1"/>
</dbReference>
<evidence type="ECO:0000256" key="6">
    <source>
        <dbReference type="ARBA" id="ARBA00022660"/>
    </source>
</evidence>
<evidence type="ECO:0000256" key="10">
    <source>
        <dbReference type="ARBA" id="ARBA00022982"/>
    </source>
</evidence>
<proteinExistence type="inferred from homology"/>
<comment type="catalytic activity">
    <reaction evidence="16 17">
        <text>a ubiquinone + NADH + 5 H(+)(in) = a ubiquinol + NAD(+) + 4 H(+)(out)</text>
        <dbReference type="Rhea" id="RHEA:29091"/>
        <dbReference type="Rhea" id="RHEA-COMP:9565"/>
        <dbReference type="Rhea" id="RHEA-COMP:9566"/>
        <dbReference type="ChEBI" id="CHEBI:15378"/>
        <dbReference type="ChEBI" id="CHEBI:16389"/>
        <dbReference type="ChEBI" id="CHEBI:17976"/>
        <dbReference type="ChEBI" id="CHEBI:57540"/>
        <dbReference type="ChEBI" id="CHEBI:57945"/>
        <dbReference type="EC" id="7.1.1.2"/>
    </reaction>
</comment>
<keyword evidence="8 17" id="KW-0999">Mitochondrion inner membrane</keyword>
<feature type="transmembrane region" description="Helical" evidence="17">
    <location>
        <begin position="152"/>
        <end position="170"/>
    </location>
</feature>
<evidence type="ECO:0000256" key="16">
    <source>
        <dbReference type="ARBA" id="ARBA00049551"/>
    </source>
</evidence>
<feature type="domain" description="NADH dehydrogenase subunit 2 C-terminal" evidence="19">
    <location>
        <begin position="290"/>
        <end position="342"/>
    </location>
</feature>
<dbReference type="InterPro" id="IPR010933">
    <property type="entry name" value="NADH_DH_su2_C"/>
</dbReference>
<evidence type="ECO:0000256" key="12">
    <source>
        <dbReference type="ARBA" id="ARBA00023027"/>
    </source>
</evidence>
<keyword evidence="7 17" id="KW-0812">Transmembrane</keyword>
<evidence type="ECO:0000313" key="20">
    <source>
        <dbReference type="EMBL" id="BAH56699.1"/>
    </source>
</evidence>
<dbReference type="PANTHER" id="PTHR46552:SF1">
    <property type="entry name" value="NADH-UBIQUINONE OXIDOREDUCTASE CHAIN 2"/>
    <property type="match status" value="1"/>
</dbReference>
<evidence type="ECO:0000256" key="5">
    <source>
        <dbReference type="ARBA" id="ARBA00022448"/>
    </source>
</evidence>
<comment type="function">
    <text evidence="17">Core subunit of the mitochondrial membrane respiratory chain NADH dehydrogenase (Complex I) which catalyzes electron transfer from NADH through the respiratory chain, using ubiquinone as an electron acceptor. Essential for the catalytic activity and assembly of complex I.</text>
</comment>
<evidence type="ECO:0000259" key="18">
    <source>
        <dbReference type="Pfam" id="PF00361"/>
    </source>
</evidence>
<evidence type="ECO:0000256" key="15">
    <source>
        <dbReference type="ARBA" id="ARBA00023136"/>
    </source>
</evidence>
<evidence type="ECO:0000256" key="7">
    <source>
        <dbReference type="ARBA" id="ARBA00022692"/>
    </source>
</evidence>
<dbReference type="InterPro" id="IPR003917">
    <property type="entry name" value="NADH_UbQ_OxRdtase_chain2"/>
</dbReference>
<feature type="transmembrane region" description="Helical" evidence="17">
    <location>
        <begin position="242"/>
        <end position="261"/>
    </location>
</feature>
<evidence type="ECO:0000256" key="9">
    <source>
        <dbReference type="ARBA" id="ARBA00022967"/>
    </source>
</evidence>
<dbReference type="InterPro" id="IPR001750">
    <property type="entry name" value="ND/Mrp_TM"/>
</dbReference>
<evidence type="ECO:0000259" key="19">
    <source>
        <dbReference type="Pfam" id="PF06444"/>
    </source>
</evidence>
<keyword evidence="12 17" id="KW-0520">NAD</keyword>
<keyword evidence="6 17" id="KW-0679">Respiratory chain</keyword>
<feature type="domain" description="NADH:quinone oxidoreductase/Mrp antiporter transmembrane" evidence="18">
    <location>
        <begin position="25"/>
        <end position="288"/>
    </location>
</feature>
<dbReference type="AlphaFoldDB" id="C0SPE7"/>
<feature type="transmembrane region" description="Helical" evidence="17">
    <location>
        <begin position="5"/>
        <end position="21"/>
    </location>
</feature>
<dbReference type="GO" id="GO:0005743">
    <property type="term" value="C:mitochondrial inner membrane"/>
    <property type="evidence" value="ECO:0007669"/>
    <property type="project" value="UniProtKB-SubCell"/>
</dbReference>
<evidence type="ECO:0000256" key="1">
    <source>
        <dbReference type="ARBA" id="ARBA00004448"/>
    </source>
</evidence>
<keyword evidence="15 17" id="KW-0472">Membrane</keyword>
<evidence type="ECO:0000256" key="4">
    <source>
        <dbReference type="ARBA" id="ARBA00021008"/>
    </source>
</evidence>
<accession>C0SPE7</accession>
<evidence type="ECO:0000256" key="14">
    <source>
        <dbReference type="ARBA" id="ARBA00023128"/>
    </source>
</evidence>
<feature type="transmembrane region" description="Helical" evidence="17">
    <location>
        <begin position="323"/>
        <end position="342"/>
    </location>
</feature>
<keyword evidence="13 17" id="KW-0830">Ubiquinone</keyword>
<evidence type="ECO:0000256" key="2">
    <source>
        <dbReference type="ARBA" id="ARBA00007012"/>
    </source>
</evidence>
<evidence type="ECO:0000256" key="11">
    <source>
        <dbReference type="ARBA" id="ARBA00022989"/>
    </source>
</evidence>
<comment type="subcellular location">
    <subcellularLocation>
        <location evidence="1 17">Mitochondrion inner membrane</location>
        <topology evidence="1 17">Multi-pass membrane protein</topology>
    </subcellularLocation>
</comment>
<keyword evidence="5" id="KW-0813">Transport</keyword>
<dbReference type="PRINTS" id="PR01436">
    <property type="entry name" value="NADHDHGNASE2"/>
</dbReference>
<evidence type="ECO:0000256" key="17">
    <source>
        <dbReference type="RuleBase" id="RU003403"/>
    </source>
</evidence>
<protein>
    <recommendedName>
        <fullName evidence="4 17">NADH-ubiquinone oxidoreductase chain 2</fullName>
        <ecNumber evidence="3 17">7.1.1.2</ecNumber>
    </recommendedName>
</protein>
<keyword evidence="14 17" id="KW-0496">Mitochondrion</keyword>
<dbReference type="GO" id="GO:0008137">
    <property type="term" value="F:NADH dehydrogenase (ubiquinone) activity"/>
    <property type="evidence" value="ECO:0007669"/>
    <property type="project" value="UniProtKB-EC"/>
</dbReference>
<geneLocation type="mitochondrion" evidence="20"/>
<comment type="similarity">
    <text evidence="2 17">Belongs to the complex I subunit 2 family.</text>
</comment>
<evidence type="ECO:0000256" key="8">
    <source>
        <dbReference type="ARBA" id="ARBA00022792"/>
    </source>
</evidence>
<evidence type="ECO:0000256" key="13">
    <source>
        <dbReference type="ARBA" id="ARBA00023075"/>
    </source>
</evidence>
<dbReference type="PANTHER" id="PTHR46552">
    <property type="entry name" value="NADH-UBIQUINONE OXIDOREDUCTASE CHAIN 2"/>
    <property type="match status" value="1"/>
</dbReference>
<dbReference type="GO" id="GO:0006120">
    <property type="term" value="P:mitochondrial electron transport, NADH to ubiquinone"/>
    <property type="evidence" value="ECO:0007669"/>
    <property type="project" value="InterPro"/>
</dbReference>
<feature type="transmembrane region" description="Helical" evidence="17">
    <location>
        <begin position="281"/>
        <end position="303"/>
    </location>
</feature>
<feature type="transmembrane region" description="Helical" evidence="17">
    <location>
        <begin position="201"/>
        <end position="222"/>
    </location>
</feature>
<dbReference type="InterPro" id="IPR050175">
    <property type="entry name" value="Complex_I_Subunit_2"/>
</dbReference>
<dbReference type="EC" id="7.1.1.2" evidence="3 17"/>
<dbReference type="Pfam" id="PF00361">
    <property type="entry name" value="Proton_antipo_M"/>
    <property type="match status" value="1"/>
</dbReference>
<name>C0SPE7_9SAUR</name>
<keyword evidence="11 17" id="KW-1133">Transmembrane helix</keyword>
<keyword evidence="10 17" id="KW-0249">Electron transport</keyword>
<organism evidence="20">
    <name type="scientific">Laudakia stellio stellio</name>
    <dbReference type="NCBI Taxonomy" id="246551"/>
    <lineage>
        <taxon>Eukaryota</taxon>
        <taxon>Metazoa</taxon>
        <taxon>Chordata</taxon>
        <taxon>Craniata</taxon>
        <taxon>Vertebrata</taxon>
        <taxon>Euteleostomi</taxon>
        <taxon>Lepidosauria</taxon>
        <taxon>Squamata</taxon>
        <taxon>Bifurcata</taxon>
        <taxon>Unidentata</taxon>
        <taxon>Episquamata</taxon>
        <taxon>Toxicofera</taxon>
        <taxon>Iguania</taxon>
        <taxon>Acrodonta</taxon>
        <taxon>Agamidae</taxon>
        <taxon>Agaminae</taxon>
        <taxon>Laudakia</taxon>
    </lineage>
</organism>
<evidence type="ECO:0000256" key="3">
    <source>
        <dbReference type="ARBA" id="ARBA00012944"/>
    </source>
</evidence>
<reference evidence="20" key="1">
    <citation type="submission" date="2003-09" db="EMBL/GenBank/DDBJ databases">
        <title>Molecular taxonomic revision of Laudakia stellio inferred from mtDNA data.</title>
        <authorList>
            <person name="Amer S.A."/>
        </authorList>
    </citation>
    <scope>NUCLEOTIDE SEQUENCE</scope>
    <source>
        <tissue evidence="20">Muscle</tissue>
    </source>
</reference>
<keyword evidence="9 17" id="KW-1278">Translocase</keyword>
<dbReference type="EMBL" id="AB120316">
    <property type="protein sequence ID" value="BAH56699.1"/>
    <property type="molecule type" value="Genomic_DNA"/>
</dbReference>
<sequence length="344" mass="38004">MPTTAMMMIMMGITTGTIMVMSNHHWIMTWAGLEMNMLAILPIISKPKTLRSTEAATKYFLTQATASTMMLLSSTMNAWQNGNWDITQLNNNYATAIMAMSLTMKMGAAPLHFWFPEVMQGSTLGTALLLTTWQKIAPITLMYTISNHIQPTILMSIGILSIIIGGLGGLNQTQLRKIMAYSSINNMGWTISTMPVAPKIAMMNIAIYIIMIIPTFLLMMTASTKTLQDISTMWTTSPTTTYTIALLMLSTSGLPPLTGFAPKLLMLNELITQNLTGMATLMALLSLISLLFYLRITYLIMMLTSPSTTPSSTKWRHQNHQPQLTAIITPMALLSIPLIPAMPY</sequence>